<dbReference type="AlphaFoldDB" id="A0A087S9Y6"/>
<proteinExistence type="predicted"/>
<dbReference type="Proteomes" id="UP000028924">
    <property type="component" value="Unassembled WGS sequence"/>
</dbReference>
<sequence>MQSLGWCARLTHIIYCRGPTRATESGVGPRSGPGCCRDPLPWKGACQRPSCFSLPEGIRLCQGQCPPPILAHSPYNWIHPSNIMPRAPAHGVQLVGCGRE</sequence>
<dbReference type="GeneID" id="23611427"/>
<evidence type="ECO:0000313" key="1">
    <source>
        <dbReference type="EMBL" id="KFM22540.1"/>
    </source>
</evidence>
<accession>A0A087S9Y6</accession>
<reference evidence="1 2" key="1">
    <citation type="journal article" date="2014" name="BMC Genomics">
        <title>Oil accumulation mechanisms of the oleaginous microalga Chlorella protothecoides revealed through its genome, transcriptomes, and proteomes.</title>
        <authorList>
            <person name="Gao C."/>
            <person name="Wang Y."/>
            <person name="Shen Y."/>
            <person name="Yan D."/>
            <person name="He X."/>
            <person name="Dai J."/>
            <person name="Wu Q."/>
        </authorList>
    </citation>
    <scope>NUCLEOTIDE SEQUENCE [LARGE SCALE GENOMIC DNA]</scope>
    <source>
        <strain evidence="1 2">0710</strain>
    </source>
</reference>
<dbReference type="RefSeq" id="XP_011401674.1">
    <property type="nucleotide sequence ID" value="XM_011403372.1"/>
</dbReference>
<dbReference type="EMBL" id="APJO01001215">
    <property type="protein sequence ID" value="KFM22540.1"/>
    <property type="molecule type" value="Genomic_DNA"/>
</dbReference>
<name>A0A087S9Y6_AUXPR</name>
<protein>
    <submittedName>
        <fullName evidence="1">Uncharacterized protein</fullName>
    </submittedName>
</protein>
<keyword evidence="2" id="KW-1185">Reference proteome</keyword>
<organism evidence="1 2">
    <name type="scientific">Auxenochlorella protothecoides</name>
    <name type="common">Green microalga</name>
    <name type="synonym">Chlorella protothecoides</name>
    <dbReference type="NCBI Taxonomy" id="3075"/>
    <lineage>
        <taxon>Eukaryota</taxon>
        <taxon>Viridiplantae</taxon>
        <taxon>Chlorophyta</taxon>
        <taxon>core chlorophytes</taxon>
        <taxon>Trebouxiophyceae</taxon>
        <taxon>Chlorellales</taxon>
        <taxon>Chlorellaceae</taxon>
        <taxon>Auxenochlorella</taxon>
    </lineage>
</organism>
<gene>
    <name evidence="1" type="ORF">F751_0036</name>
</gene>
<dbReference type="KEGG" id="apro:F751_0036"/>
<comment type="caution">
    <text evidence="1">The sequence shown here is derived from an EMBL/GenBank/DDBJ whole genome shotgun (WGS) entry which is preliminary data.</text>
</comment>
<evidence type="ECO:0000313" key="2">
    <source>
        <dbReference type="Proteomes" id="UP000028924"/>
    </source>
</evidence>